<keyword evidence="6" id="KW-0379">Hydroxylation</keyword>
<reference evidence="9" key="1">
    <citation type="submission" date="2015-04" db="UniProtKB">
        <authorList>
            <consortium name="EnsemblPlants"/>
        </authorList>
    </citation>
    <scope>IDENTIFICATION</scope>
</reference>
<keyword evidence="3" id="KW-0964">Secreted</keyword>
<feature type="signal peptide" evidence="8">
    <location>
        <begin position="1"/>
        <end position="30"/>
    </location>
</feature>
<comment type="subcellular location">
    <subcellularLocation>
        <location evidence="1">Secreted</location>
    </subcellularLocation>
</comment>
<organism evidence="9">
    <name type="scientific">Oryza meridionalis</name>
    <dbReference type="NCBI Taxonomy" id="40149"/>
    <lineage>
        <taxon>Eukaryota</taxon>
        <taxon>Viridiplantae</taxon>
        <taxon>Streptophyta</taxon>
        <taxon>Embryophyta</taxon>
        <taxon>Tracheophyta</taxon>
        <taxon>Spermatophyta</taxon>
        <taxon>Magnoliopsida</taxon>
        <taxon>Liliopsida</taxon>
        <taxon>Poales</taxon>
        <taxon>Poaceae</taxon>
        <taxon>BOP clade</taxon>
        <taxon>Oryzoideae</taxon>
        <taxon>Oryzeae</taxon>
        <taxon>Oryzinae</taxon>
        <taxon>Oryza</taxon>
    </lineage>
</organism>
<feature type="compositionally biased region" description="Low complexity" evidence="7">
    <location>
        <begin position="64"/>
        <end position="75"/>
    </location>
</feature>
<dbReference type="AlphaFoldDB" id="A0A0E0C5W7"/>
<dbReference type="Gramene" id="OMERI01G23850.1">
    <property type="protein sequence ID" value="OMERI01G23850.1"/>
    <property type="gene ID" value="OMERI01G23850"/>
</dbReference>
<keyword evidence="5" id="KW-0325">Glycoprotein</keyword>
<evidence type="ECO:0000256" key="6">
    <source>
        <dbReference type="ARBA" id="ARBA00023278"/>
    </source>
</evidence>
<protein>
    <submittedName>
        <fullName evidence="9">Uncharacterized protein</fullName>
    </submittedName>
</protein>
<evidence type="ECO:0000256" key="8">
    <source>
        <dbReference type="SAM" id="SignalP"/>
    </source>
</evidence>
<dbReference type="PANTHER" id="PTHR33869">
    <property type="entry name" value="CLAVATA3/ESR (CLE)-RELATED PROTEIN 3"/>
    <property type="match status" value="1"/>
</dbReference>
<evidence type="ECO:0000256" key="2">
    <source>
        <dbReference type="ARBA" id="ARBA00005416"/>
    </source>
</evidence>
<dbReference type="PROSITE" id="PS51257">
    <property type="entry name" value="PROKAR_LIPOPROTEIN"/>
    <property type="match status" value="1"/>
</dbReference>
<feature type="chain" id="PRO_5002355382" evidence="8">
    <location>
        <begin position="31"/>
        <end position="88"/>
    </location>
</feature>
<keyword evidence="4 8" id="KW-0732">Signal</keyword>
<comment type="similarity">
    <text evidence="2">Belongs to the CLV3/ESR signal peptide family.</text>
</comment>
<evidence type="ECO:0000256" key="5">
    <source>
        <dbReference type="ARBA" id="ARBA00023180"/>
    </source>
</evidence>
<evidence type="ECO:0000256" key="7">
    <source>
        <dbReference type="SAM" id="MobiDB-lite"/>
    </source>
</evidence>
<sequence length="88" mass="8750">MATRRVGVVVAVIAACVLLVVGMTAPPVDAVAAARRLGNGRDAAVTDPALEAMMPAQTTVAPVVADGGDVDVSGSKRLSPGGPDPQHH</sequence>
<evidence type="ECO:0000256" key="4">
    <source>
        <dbReference type="ARBA" id="ARBA00022729"/>
    </source>
</evidence>
<dbReference type="PANTHER" id="PTHR33869:SF34">
    <property type="entry name" value="OS01G0673400 PROTEIN"/>
    <property type="match status" value="1"/>
</dbReference>
<feature type="region of interest" description="Disordered" evidence="7">
    <location>
        <begin position="64"/>
        <end position="88"/>
    </location>
</feature>
<evidence type="ECO:0000256" key="1">
    <source>
        <dbReference type="ARBA" id="ARBA00004613"/>
    </source>
</evidence>
<proteinExistence type="inferred from homology"/>
<dbReference type="EnsemblPlants" id="OMERI01G23850.1">
    <property type="protein sequence ID" value="OMERI01G23850.1"/>
    <property type="gene ID" value="OMERI01G23850"/>
</dbReference>
<evidence type="ECO:0000313" key="9">
    <source>
        <dbReference type="EnsemblPlants" id="OMERI01G23850.1"/>
    </source>
</evidence>
<dbReference type="Proteomes" id="UP000008021">
    <property type="component" value="Chromosome 1"/>
</dbReference>
<evidence type="ECO:0000256" key="3">
    <source>
        <dbReference type="ARBA" id="ARBA00022525"/>
    </source>
</evidence>
<evidence type="ECO:0000313" key="10">
    <source>
        <dbReference type="Proteomes" id="UP000008021"/>
    </source>
</evidence>
<name>A0A0E0C5W7_9ORYZ</name>
<dbReference type="HOGENOM" id="CLU_187125_0_0_1"/>
<dbReference type="InterPro" id="IPR039616">
    <property type="entry name" value="CLE1-4"/>
</dbReference>
<dbReference type="GO" id="GO:0005576">
    <property type="term" value="C:extracellular region"/>
    <property type="evidence" value="ECO:0007669"/>
    <property type="project" value="UniProtKB-SubCell"/>
</dbReference>
<keyword evidence="10" id="KW-1185">Reference proteome</keyword>
<accession>A0A0E0C5W7</accession>
<dbReference type="GO" id="GO:0033612">
    <property type="term" value="F:receptor serine/threonine kinase binding"/>
    <property type="evidence" value="ECO:0007669"/>
    <property type="project" value="TreeGrafter"/>
</dbReference>
<reference evidence="9" key="2">
    <citation type="submission" date="2018-05" db="EMBL/GenBank/DDBJ databases">
        <title>OmerRS3 (Oryza meridionalis Reference Sequence Version 3).</title>
        <authorList>
            <person name="Zhang J."/>
            <person name="Kudrna D."/>
            <person name="Lee S."/>
            <person name="Talag J."/>
            <person name="Welchert J."/>
            <person name="Wing R.A."/>
        </authorList>
    </citation>
    <scope>NUCLEOTIDE SEQUENCE [LARGE SCALE GENOMIC DNA]</scope>
    <source>
        <strain evidence="9">cv. OR44</strain>
    </source>
</reference>